<keyword evidence="3" id="KW-1185">Reference proteome</keyword>
<reference evidence="2 3" key="1">
    <citation type="submission" date="2018-07" db="EMBL/GenBank/DDBJ databases">
        <title>Pedobacter sp. nov., isolated from soil.</title>
        <authorList>
            <person name="Zhou L.Y."/>
            <person name="Du Z.J."/>
        </authorList>
    </citation>
    <scope>NUCLEOTIDE SEQUENCE [LARGE SCALE GENOMIC DNA]</scope>
    <source>
        <strain evidence="2 3">JDX94</strain>
    </source>
</reference>
<protein>
    <submittedName>
        <fullName evidence="2">Uncharacterized protein</fullName>
    </submittedName>
</protein>
<dbReference type="Proteomes" id="UP000253961">
    <property type="component" value="Unassembled WGS sequence"/>
</dbReference>
<keyword evidence="1" id="KW-0472">Membrane</keyword>
<comment type="caution">
    <text evidence="2">The sequence shown here is derived from an EMBL/GenBank/DDBJ whole genome shotgun (WGS) entry which is preliminary data.</text>
</comment>
<gene>
    <name evidence="2" type="ORF">DU508_21635</name>
</gene>
<accession>A0A369PUK9</accession>
<dbReference type="AlphaFoldDB" id="A0A369PUK9"/>
<dbReference type="EMBL" id="QPKV01000014">
    <property type="protein sequence ID" value="RDC54326.1"/>
    <property type="molecule type" value="Genomic_DNA"/>
</dbReference>
<keyword evidence="1" id="KW-1133">Transmembrane helix</keyword>
<feature type="transmembrane region" description="Helical" evidence="1">
    <location>
        <begin position="6"/>
        <end position="24"/>
    </location>
</feature>
<proteinExistence type="predicted"/>
<sequence length="112" mass="12291">MTWTTFGLWISLAYLAYYGLNLAFDLLISGRSSPAVPEQEELFFEESSEPELISYLQDSPVDEIPAIGNAMALPGTVVLSSGQIQATGAVSIAELLIRAKDELIQHTREIPY</sequence>
<name>A0A369PUK9_9SPHI</name>
<evidence type="ECO:0000256" key="1">
    <source>
        <dbReference type="SAM" id="Phobius"/>
    </source>
</evidence>
<keyword evidence="1" id="KW-0812">Transmembrane</keyword>
<dbReference type="OrthoDB" id="767471at2"/>
<evidence type="ECO:0000313" key="2">
    <source>
        <dbReference type="EMBL" id="RDC54326.1"/>
    </source>
</evidence>
<organism evidence="2 3">
    <name type="scientific">Pedobacter chinensis</name>
    <dbReference type="NCBI Taxonomy" id="2282421"/>
    <lineage>
        <taxon>Bacteria</taxon>
        <taxon>Pseudomonadati</taxon>
        <taxon>Bacteroidota</taxon>
        <taxon>Sphingobacteriia</taxon>
        <taxon>Sphingobacteriales</taxon>
        <taxon>Sphingobacteriaceae</taxon>
        <taxon>Pedobacter</taxon>
    </lineage>
</organism>
<dbReference type="RefSeq" id="WP_115404753.1">
    <property type="nucleotide sequence ID" value="NZ_QPKV01000014.1"/>
</dbReference>
<evidence type="ECO:0000313" key="3">
    <source>
        <dbReference type="Proteomes" id="UP000253961"/>
    </source>
</evidence>